<accession>A0A655UCU8</accession>
<protein>
    <submittedName>
        <fullName evidence="1">Uncharacterized protein</fullName>
    </submittedName>
</protein>
<proteinExistence type="predicted"/>
<reference evidence="1 2" key="1">
    <citation type="submission" date="2015-07" db="EMBL/GenBank/DDBJ databases">
        <authorList>
            <consortium name="Pathogen Informatics"/>
        </authorList>
    </citation>
    <scope>NUCLEOTIDE SEQUENCE [LARGE SCALE GENOMIC DNA]</scope>
    <source>
        <strain evidence="1 2">A51</strain>
    </source>
</reference>
<evidence type="ECO:0000313" key="1">
    <source>
        <dbReference type="EMBL" id="CSB07865.1"/>
    </source>
</evidence>
<evidence type="ECO:0000313" key="2">
    <source>
        <dbReference type="Proteomes" id="UP000044806"/>
    </source>
</evidence>
<organism evidence="1 2">
    <name type="scientific">Vibrio cholerae</name>
    <dbReference type="NCBI Taxonomy" id="666"/>
    <lineage>
        <taxon>Bacteria</taxon>
        <taxon>Pseudomonadati</taxon>
        <taxon>Pseudomonadota</taxon>
        <taxon>Gammaproteobacteria</taxon>
        <taxon>Vibrionales</taxon>
        <taxon>Vibrionaceae</taxon>
        <taxon>Vibrio</taxon>
    </lineage>
</organism>
<dbReference type="AlphaFoldDB" id="A0A655UCU8"/>
<name>A0A655UCU8_VIBCL</name>
<sequence length="87" mass="10400">MVKHAHAEHSIKGVELRHLFNTEWQEMNALVIAQQFTYRFKLDQKQLGRVNAEHLLRPFTQHAPHVIAVATTHIKYQTVFQWRDVWQ</sequence>
<gene>
    <name evidence="1" type="ORF">ERS013165_03301</name>
</gene>
<dbReference type="Proteomes" id="UP000044806">
    <property type="component" value="Unassembled WGS sequence"/>
</dbReference>
<dbReference type="EMBL" id="CWOW01000022">
    <property type="protein sequence ID" value="CSB07865.1"/>
    <property type="molecule type" value="Genomic_DNA"/>
</dbReference>